<proteinExistence type="predicted"/>
<dbReference type="Proteomes" id="UP000473470">
    <property type="component" value="Unassembled WGS sequence"/>
</dbReference>
<dbReference type="RefSeq" id="WP_150998545.1">
    <property type="nucleotide sequence ID" value="NZ_CABVPM010000001.1"/>
</dbReference>
<name>A0A6L3N453_9BURK</name>
<evidence type="ECO:0000313" key="1">
    <source>
        <dbReference type="EMBL" id="KAB0640714.1"/>
    </source>
</evidence>
<reference evidence="1 2" key="1">
    <citation type="submission" date="2019-09" db="EMBL/GenBank/DDBJ databases">
        <title>Draft genome sequences of 48 bacterial type strains from the CCUG.</title>
        <authorList>
            <person name="Tunovic T."/>
            <person name="Pineiro-Iglesias B."/>
            <person name="Unosson C."/>
            <person name="Inganas E."/>
            <person name="Ohlen M."/>
            <person name="Cardew S."/>
            <person name="Jensie-Markopoulos S."/>
            <person name="Salva-Serra F."/>
            <person name="Jaen-Luchoro D."/>
            <person name="Karlsson R."/>
            <person name="Svensson-Stadler L."/>
            <person name="Chun J."/>
            <person name="Moore E."/>
        </authorList>
    </citation>
    <scope>NUCLEOTIDE SEQUENCE [LARGE SCALE GENOMIC DNA]</scope>
    <source>
        <strain evidence="1 2">CCUG 65686</strain>
    </source>
</reference>
<accession>A0A6L3N453</accession>
<sequence length="156" mass="17404">MSGVLETLGGLYALEKLGNQGREIDSLNLELDGNHQQLDHARRDLAAASGSIAYYKRVNKELTEKVQLLQEVNEDLRVTLADWIVSQRAFRELAMKYGALAGKTPKEIDNESSAAEEAVLKNEAKMSASNNVDTCSRAKPYKDRLLVKLQKEKARQ</sequence>
<comment type="caution">
    <text evidence="1">The sequence shown here is derived from an EMBL/GenBank/DDBJ whole genome shotgun (WGS) entry which is preliminary data.</text>
</comment>
<gene>
    <name evidence="1" type="ORF">F7R25_04235</name>
</gene>
<protein>
    <submittedName>
        <fullName evidence="1">Uncharacterized protein</fullName>
    </submittedName>
</protein>
<dbReference type="EMBL" id="VZOK01000004">
    <property type="protein sequence ID" value="KAB0640714.1"/>
    <property type="molecule type" value="Genomic_DNA"/>
</dbReference>
<evidence type="ECO:0000313" key="2">
    <source>
        <dbReference type="Proteomes" id="UP000473470"/>
    </source>
</evidence>
<organism evidence="1 2">
    <name type="scientific">Burkholderia stagnalis</name>
    <dbReference type="NCBI Taxonomy" id="1503054"/>
    <lineage>
        <taxon>Bacteria</taxon>
        <taxon>Pseudomonadati</taxon>
        <taxon>Pseudomonadota</taxon>
        <taxon>Betaproteobacteria</taxon>
        <taxon>Burkholderiales</taxon>
        <taxon>Burkholderiaceae</taxon>
        <taxon>Burkholderia</taxon>
        <taxon>Burkholderia cepacia complex</taxon>
    </lineage>
</organism>
<dbReference type="AlphaFoldDB" id="A0A6L3N453"/>